<dbReference type="EMBL" id="VLNR01000024">
    <property type="protein sequence ID" value="TSE08280.1"/>
    <property type="molecule type" value="Genomic_DNA"/>
</dbReference>
<evidence type="ECO:0000256" key="1">
    <source>
        <dbReference type="ARBA" id="ARBA00010641"/>
    </source>
</evidence>
<accession>A0A554VJZ7</accession>
<dbReference type="RefSeq" id="WP_143916713.1">
    <property type="nucleotide sequence ID" value="NZ_CANLFO010000017.1"/>
</dbReference>
<dbReference type="InterPro" id="IPR036388">
    <property type="entry name" value="WH-like_DNA-bd_sf"/>
</dbReference>
<evidence type="ECO:0000256" key="5">
    <source>
        <dbReference type="ARBA" id="ARBA00023163"/>
    </source>
</evidence>
<reference evidence="6 7" key="1">
    <citation type="submission" date="2019-07" db="EMBL/GenBank/DDBJ databases">
        <title>The draft genome sequence of Aquimarina algiphila M91.</title>
        <authorList>
            <person name="Meng X."/>
        </authorList>
    </citation>
    <scope>NUCLEOTIDE SEQUENCE [LARGE SCALE GENOMIC DNA]</scope>
    <source>
        <strain evidence="6 7">M91</strain>
    </source>
</reference>
<protein>
    <submittedName>
        <fullName evidence="6">Sigma-70 family RNA polymerase sigma factor</fullName>
    </submittedName>
</protein>
<evidence type="ECO:0000256" key="4">
    <source>
        <dbReference type="ARBA" id="ARBA00023125"/>
    </source>
</evidence>
<evidence type="ECO:0000313" key="6">
    <source>
        <dbReference type="EMBL" id="TSE08280.1"/>
    </source>
</evidence>
<dbReference type="AlphaFoldDB" id="A0A554VJZ7"/>
<gene>
    <name evidence="6" type="ORF">FOF46_12855</name>
</gene>
<dbReference type="PANTHER" id="PTHR43133:SF8">
    <property type="entry name" value="RNA POLYMERASE SIGMA FACTOR HI_1459-RELATED"/>
    <property type="match status" value="1"/>
</dbReference>
<dbReference type="Gene3D" id="1.10.1740.10">
    <property type="match status" value="1"/>
</dbReference>
<dbReference type="InterPro" id="IPR013325">
    <property type="entry name" value="RNA_pol_sigma_r2"/>
</dbReference>
<comment type="caution">
    <text evidence="6">The sequence shown here is derived from an EMBL/GenBank/DDBJ whole genome shotgun (WGS) entry which is preliminary data.</text>
</comment>
<evidence type="ECO:0000256" key="2">
    <source>
        <dbReference type="ARBA" id="ARBA00023015"/>
    </source>
</evidence>
<evidence type="ECO:0000256" key="3">
    <source>
        <dbReference type="ARBA" id="ARBA00023082"/>
    </source>
</evidence>
<dbReference type="OrthoDB" id="1099849at2"/>
<dbReference type="GO" id="GO:0003677">
    <property type="term" value="F:DNA binding"/>
    <property type="evidence" value="ECO:0007669"/>
    <property type="project" value="UniProtKB-KW"/>
</dbReference>
<sequence>MIEEQILILLKKGDSQTLKTIYQEYRDAFLHFAKRYDIATEDVVDVYQDAIIVLRENAIQGKIVGQNSSIKTYLFGIGKFMIYKKLRASKKMIKVEDQSFFENEETGQLLSYETTETNKQQQLVQQALKKISAKCKKVLVLFYSQGYSIEEIMIAEQYENKNVVKSQKSRCLKSLKQLINPNI</sequence>
<name>A0A554VJZ7_9FLAO</name>
<dbReference type="SUPFAM" id="SSF88659">
    <property type="entry name" value="Sigma3 and sigma4 domains of RNA polymerase sigma factors"/>
    <property type="match status" value="1"/>
</dbReference>
<keyword evidence="2" id="KW-0805">Transcription regulation</keyword>
<dbReference type="Proteomes" id="UP000318833">
    <property type="component" value="Unassembled WGS sequence"/>
</dbReference>
<dbReference type="InterPro" id="IPR014284">
    <property type="entry name" value="RNA_pol_sigma-70_dom"/>
</dbReference>
<keyword evidence="4" id="KW-0238">DNA-binding</keyword>
<dbReference type="GO" id="GO:0016987">
    <property type="term" value="F:sigma factor activity"/>
    <property type="evidence" value="ECO:0007669"/>
    <property type="project" value="UniProtKB-KW"/>
</dbReference>
<comment type="similarity">
    <text evidence="1">Belongs to the sigma-70 factor family. ECF subfamily.</text>
</comment>
<proteinExistence type="inferred from homology"/>
<keyword evidence="3" id="KW-0731">Sigma factor</keyword>
<dbReference type="PANTHER" id="PTHR43133">
    <property type="entry name" value="RNA POLYMERASE ECF-TYPE SIGMA FACTO"/>
    <property type="match status" value="1"/>
</dbReference>
<keyword evidence="5" id="KW-0804">Transcription</keyword>
<dbReference type="InterPro" id="IPR013324">
    <property type="entry name" value="RNA_pol_sigma_r3/r4-like"/>
</dbReference>
<organism evidence="6 7">
    <name type="scientific">Aquimarina algiphila</name>
    <dbReference type="NCBI Taxonomy" id="2047982"/>
    <lineage>
        <taxon>Bacteria</taxon>
        <taxon>Pseudomonadati</taxon>
        <taxon>Bacteroidota</taxon>
        <taxon>Flavobacteriia</taxon>
        <taxon>Flavobacteriales</taxon>
        <taxon>Flavobacteriaceae</taxon>
        <taxon>Aquimarina</taxon>
    </lineage>
</organism>
<dbReference type="GO" id="GO:0006352">
    <property type="term" value="P:DNA-templated transcription initiation"/>
    <property type="evidence" value="ECO:0007669"/>
    <property type="project" value="InterPro"/>
</dbReference>
<dbReference type="NCBIfam" id="TIGR02937">
    <property type="entry name" value="sigma70-ECF"/>
    <property type="match status" value="1"/>
</dbReference>
<evidence type="ECO:0000313" key="7">
    <source>
        <dbReference type="Proteomes" id="UP000318833"/>
    </source>
</evidence>
<dbReference type="SUPFAM" id="SSF88946">
    <property type="entry name" value="Sigma2 domain of RNA polymerase sigma factors"/>
    <property type="match status" value="1"/>
</dbReference>
<dbReference type="InterPro" id="IPR039425">
    <property type="entry name" value="RNA_pol_sigma-70-like"/>
</dbReference>
<keyword evidence="7" id="KW-1185">Reference proteome</keyword>
<dbReference type="Gene3D" id="1.10.10.10">
    <property type="entry name" value="Winged helix-like DNA-binding domain superfamily/Winged helix DNA-binding domain"/>
    <property type="match status" value="1"/>
</dbReference>